<dbReference type="SUPFAM" id="SSF53474">
    <property type="entry name" value="alpha/beta-Hydrolases"/>
    <property type="match status" value="1"/>
</dbReference>
<dbReference type="PRINTS" id="PR00862">
    <property type="entry name" value="PROLIGOPTASE"/>
</dbReference>
<keyword evidence="1" id="KW-0378">Hydrolase</keyword>
<organism evidence="4 5">
    <name type="scientific">Sphingosinicella xenopeptidilytica</name>
    <dbReference type="NCBI Taxonomy" id="364098"/>
    <lineage>
        <taxon>Bacteria</taxon>
        <taxon>Pseudomonadati</taxon>
        <taxon>Pseudomonadota</taxon>
        <taxon>Alphaproteobacteria</taxon>
        <taxon>Sphingomonadales</taxon>
        <taxon>Sphingosinicellaceae</taxon>
        <taxon>Sphingosinicella</taxon>
    </lineage>
</organism>
<proteinExistence type="predicted"/>
<dbReference type="Gene3D" id="2.120.10.30">
    <property type="entry name" value="TolB, C-terminal domain"/>
    <property type="match status" value="1"/>
</dbReference>
<evidence type="ECO:0000256" key="2">
    <source>
        <dbReference type="SAM" id="SignalP"/>
    </source>
</evidence>
<sequence length="661" mass="72152">MKKRSVMVRGWFLAGLAALAASLLPHDAASAAGAAAVEAPAALTVSGVPAVPVTLMEQAKPYLEYRSARLLGWHPLRRSVLIGARLDDNRQLYEVAVPGAAPRQLTFGEESVIAGEFAPISGDVTLALADRQGDEQYQIFRVDAGRMVSLTGDDGRNLGVRWTADGKRIGYSTTRRTGLDTDLHIMDPRDPATDRLVMEGRGGGWSFADFSDDGKRALLYNYISVAISRLFEIDLETRVLRALVPPTAEPFAFGSARYAPGGRIFAVTDFGAEHRYLAEIDRVTGLPRRLNPETGWSVEDFRVDPEGRFLAYVVNENGLSRLRLLDLATGRPRAAPQLPGGILTGLSIAPWGEVGFSLTTASSPGDVWSFDPDRLELTRWTESGADLPPGVEPEIVTVKSFDGLPVSGLLYRPDAARFPGPRPLVMVFHGGPEGQSRPGFLGRSNHMVNELGVALFFPNVRGSTGYGKRFVALDDGPFLREDAVRDVGAFLKRLRHDPGIDRTRMAVSGASYGGYMTLAALIRYPKDFRAGVSIVGISDFVTFLEGTGEYRRDLRRLEYGDERDPAERRKLKAISPLTRVDRIRAPLLVVTGANDPRVPPSEADQIVTALRARGGTAWHVVAADEGHGFEKKPNADYQFLATVLFWQRYLLGTVPDALASR</sequence>
<dbReference type="PANTHER" id="PTHR42776:SF27">
    <property type="entry name" value="DIPEPTIDYL PEPTIDASE FAMILY MEMBER 6"/>
    <property type="match status" value="1"/>
</dbReference>
<dbReference type="RefSeq" id="WP_381494699.1">
    <property type="nucleotide sequence ID" value="NZ_JBHTIK010000015.1"/>
</dbReference>
<dbReference type="InterPro" id="IPR001375">
    <property type="entry name" value="Peptidase_S9_cat"/>
</dbReference>
<dbReference type="Proteomes" id="UP001597124">
    <property type="component" value="Unassembled WGS sequence"/>
</dbReference>
<evidence type="ECO:0000313" key="5">
    <source>
        <dbReference type="Proteomes" id="UP001597124"/>
    </source>
</evidence>
<dbReference type="SUPFAM" id="SSF82171">
    <property type="entry name" value="DPP6 N-terminal domain-like"/>
    <property type="match status" value="1"/>
</dbReference>
<feature type="domain" description="Peptidase S9 prolyl oligopeptidase catalytic" evidence="3">
    <location>
        <begin position="447"/>
        <end position="650"/>
    </location>
</feature>
<evidence type="ECO:0000259" key="3">
    <source>
        <dbReference type="Pfam" id="PF00326"/>
    </source>
</evidence>
<evidence type="ECO:0000256" key="1">
    <source>
        <dbReference type="ARBA" id="ARBA00022801"/>
    </source>
</evidence>
<dbReference type="PANTHER" id="PTHR42776">
    <property type="entry name" value="SERINE PEPTIDASE S9 FAMILY MEMBER"/>
    <property type="match status" value="1"/>
</dbReference>
<keyword evidence="5" id="KW-1185">Reference proteome</keyword>
<name>A0ABW3C7F1_SPHXN</name>
<protein>
    <submittedName>
        <fullName evidence="4">S9 family peptidase</fullName>
    </submittedName>
</protein>
<dbReference type="EMBL" id="JBHTIK010000015">
    <property type="protein sequence ID" value="MFD0850435.1"/>
    <property type="molecule type" value="Genomic_DNA"/>
</dbReference>
<evidence type="ECO:0000313" key="4">
    <source>
        <dbReference type="EMBL" id="MFD0850435.1"/>
    </source>
</evidence>
<accession>A0ABW3C7F1</accession>
<dbReference type="Gene3D" id="3.40.50.1820">
    <property type="entry name" value="alpha/beta hydrolase"/>
    <property type="match status" value="1"/>
</dbReference>
<feature type="chain" id="PRO_5046990615" evidence="2">
    <location>
        <begin position="21"/>
        <end position="661"/>
    </location>
</feature>
<gene>
    <name evidence="4" type="ORF">ACFQ00_19050</name>
</gene>
<dbReference type="InterPro" id="IPR011042">
    <property type="entry name" value="6-blade_b-propeller_TolB-like"/>
</dbReference>
<dbReference type="InterPro" id="IPR002470">
    <property type="entry name" value="Peptidase_S9A"/>
</dbReference>
<dbReference type="Pfam" id="PF00326">
    <property type="entry name" value="Peptidase_S9"/>
    <property type="match status" value="1"/>
</dbReference>
<comment type="caution">
    <text evidence="4">The sequence shown here is derived from an EMBL/GenBank/DDBJ whole genome shotgun (WGS) entry which is preliminary data.</text>
</comment>
<keyword evidence="2" id="KW-0732">Signal</keyword>
<dbReference type="InterPro" id="IPR029058">
    <property type="entry name" value="AB_hydrolase_fold"/>
</dbReference>
<reference evidence="5" key="1">
    <citation type="journal article" date="2019" name="Int. J. Syst. Evol. Microbiol.">
        <title>The Global Catalogue of Microorganisms (GCM) 10K type strain sequencing project: providing services to taxonomists for standard genome sequencing and annotation.</title>
        <authorList>
            <consortium name="The Broad Institute Genomics Platform"/>
            <consortium name="The Broad Institute Genome Sequencing Center for Infectious Disease"/>
            <person name="Wu L."/>
            <person name="Ma J."/>
        </authorList>
    </citation>
    <scope>NUCLEOTIDE SEQUENCE [LARGE SCALE GENOMIC DNA]</scope>
    <source>
        <strain evidence="5">CCUG 52537</strain>
    </source>
</reference>
<feature type="signal peptide" evidence="2">
    <location>
        <begin position="1"/>
        <end position="20"/>
    </location>
</feature>